<sequence>MASFHTTEDKTRYARMCRILVDVTGNILREELLRHIQPADIKMKIMQSFIHSVKSKKKTFKHVIDTAHNDGYAKFDISLLYVLLRNLCPKLEQPTGGWDNRNKSTTSGEVRPISPISGKPFPCHNERTLGDDIERIHLTRNDLDHLGAASLTKSEYSFYFDQMVNVCNRMDVRHLNGKRNYWNALKIIETCPMDDKSIQVYIEHIGLAKAVEGM</sequence>
<comment type="caution">
    <text evidence="3">The sequence shown here is derived from an EMBL/GenBank/DDBJ whole genome shotgun (WGS) entry which is preliminary data.</text>
</comment>
<feature type="region of interest" description="Disordered" evidence="1">
    <location>
        <begin position="95"/>
        <end position="117"/>
    </location>
</feature>
<keyword evidence="4" id="KW-1185">Reference proteome</keyword>
<gene>
    <name evidence="3" type="ORF">FSP39_015782</name>
</gene>
<proteinExistence type="predicted"/>
<evidence type="ECO:0000313" key="4">
    <source>
        <dbReference type="Proteomes" id="UP001186944"/>
    </source>
</evidence>
<name>A0AA88YJS9_PINIB</name>
<evidence type="ECO:0000313" key="3">
    <source>
        <dbReference type="EMBL" id="KAK3103016.1"/>
    </source>
</evidence>
<feature type="domain" description="DZIP3-like HEPN" evidence="2">
    <location>
        <begin position="71"/>
        <end position="196"/>
    </location>
</feature>
<evidence type="ECO:0000259" key="2">
    <source>
        <dbReference type="Pfam" id="PF18738"/>
    </source>
</evidence>
<organism evidence="3 4">
    <name type="scientific">Pinctada imbricata</name>
    <name type="common">Atlantic pearl-oyster</name>
    <name type="synonym">Pinctada martensii</name>
    <dbReference type="NCBI Taxonomy" id="66713"/>
    <lineage>
        <taxon>Eukaryota</taxon>
        <taxon>Metazoa</taxon>
        <taxon>Spiralia</taxon>
        <taxon>Lophotrochozoa</taxon>
        <taxon>Mollusca</taxon>
        <taxon>Bivalvia</taxon>
        <taxon>Autobranchia</taxon>
        <taxon>Pteriomorphia</taxon>
        <taxon>Pterioida</taxon>
        <taxon>Pterioidea</taxon>
        <taxon>Pteriidae</taxon>
        <taxon>Pinctada</taxon>
    </lineage>
</organism>
<evidence type="ECO:0000256" key="1">
    <source>
        <dbReference type="SAM" id="MobiDB-lite"/>
    </source>
</evidence>
<dbReference type="InterPro" id="IPR041249">
    <property type="entry name" value="HEPN_DZIP3"/>
</dbReference>
<accession>A0AA88YJS9</accession>
<dbReference type="AlphaFoldDB" id="A0AA88YJS9"/>
<dbReference type="Proteomes" id="UP001186944">
    <property type="component" value="Unassembled WGS sequence"/>
</dbReference>
<dbReference type="EMBL" id="VSWD01000005">
    <property type="protein sequence ID" value="KAK3103016.1"/>
    <property type="molecule type" value="Genomic_DNA"/>
</dbReference>
<dbReference type="Pfam" id="PF18738">
    <property type="entry name" value="HEPN_DZIP3"/>
    <property type="match status" value="1"/>
</dbReference>
<reference evidence="3" key="1">
    <citation type="submission" date="2019-08" db="EMBL/GenBank/DDBJ databases">
        <title>The improved chromosome-level genome for the pearl oyster Pinctada fucata martensii using PacBio sequencing and Hi-C.</title>
        <authorList>
            <person name="Zheng Z."/>
        </authorList>
    </citation>
    <scope>NUCLEOTIDE SEQUENCE</scope>
    <source>
        <strain evidence="3">ZZ-2019</strain>
        <tissue evidence="3">Adductor muscle</tissue>
    </source>
</reference>
<protein>
    <recommendedName>
        <fullName evidence="2">DZIP3-like HEPN domain-containing protein</fullName>
    </recommendedName>
</protein>